<dbReference type="InterPro" id="IPR019278">
    <property type="entry name" value="DICT_dom"/>
</dbReference>
<name>A0A544QL55_9EURY</name>
<proteinExistence type="predicted"/>
<keyword evidence="2" id="KW-0418">Kinase</keyword>
<keyword evidence="3" id="KW-1185">Reference proteome</keyword>
<dbReference type="Proteomes" id="UP000315385">
    <property type="component" value="Unassembled WGS sequence"/>
</dbReference>
<dbReference type="Pfam" id="PF10069">
    <property type="entry name" value="DICT"/>
    <property type="match status" value="1"/>
</dbReference>
<keyword evidence="2" id="KW-0808">Transferase</keyword>
<gene>
    <name evidence="2" type="ORF">EWF95_13275</name>
</gene>
<reference evidence="2 3" key="1">
    <citation type="submission" date="2019-02" db="EMBL/GenBank/DDBJ databases">
        <title>Halonotius sp. a new haloqrchaeon isolated from saline water.</title>
        <authorList>
            <person name="Duran-Viseras A."/>
            <person name="Sanchez-Porro C."/>
            <person name="Ventosa A."/>
        </authorList>
    </citation>
    <scope>NUCLEOTIDE SEQUENCE [LARGE SCALE GENOMIC DNA]</scope>
    <source>
        <strain evidence="2 3">F9-27</strain>
    </source>
</reference>
<evidence type="ECO:0000313" key="3">
    <source>
        <dbReference type="Proteomes" id="UP000315385"/>
    </source>
</evidence>
<dbReference type="InterPro" id="IPR016954">
    <property type="entry name" value="Uncharacterised_Vng0742h"/>
</dbReference>
<accession>A0A544QL55</accession>
<dbReference type="EMBL" id="SESI01000004">
    <property type="protein sequence ID" value="TQQ79090.1"/>
    <property type="molecule type" value="Genomic_DNA"/>
</dbReference>
<feature type="domain" description="DICT" evidence="1">
    <location>
        <begin position="90"/>
        <end position="207"/>
    </location>
</feature>
<dbReference type="GO" id="GO:0016301">
    <property type="term" value="F:kinase activity"/>
    <property type="evidence" value="ECO:0007669"/>
    <property type="project" value="UniProtKB-KW"/>
</dbReference>
<dbReference type="PIRSF" id="PIRSF030471">
    <property type="entry name" value="STR_Vng0742h_prd"/>
    <property type="match status" value="1"/>
</dbReference>
<dbReference type="AlphaFoldDB" id="A0A544QL55"/>
<protein>
    <submittedName>
        <fullName evidence="2">Histidine kinase</fullName>
    </submittedName>
</protein>
<comment type="caution">
    <text evidence="2">The sequence shown here is derived from an EMBL/GenBank/DDBJ whole genome shotgun (WGS) entry which is preliminary data.</text>
</comment>
<evidence type="ECO:0000313" key="2">
    <source>
        <dbReference type="EMBL" id="TQQ79090.1"/>
    </source>
</evidence>
<organism evidence="2 3">
    <name type="scientific">Halonotius roseus</name>
    <dbReference type="NCBI Taxonomy" id="2511997"/>
    <lineage>
        <taxon>Archaea</taxon>
        <taxon>Methanobacteriati</taxon>
        <taxon>Methanobacteriota</taxon>
        <taxon>Stenosarchaea group</taxon>
        <taxon>Halobacteria</taxon>
        <taxon>Halobacteriales</taxon>
        <taxon>Haloferacaceae</taxon>
        <taxon>Halonotius</taxon>
    </lineage>
</organism>
<evidence type="ECO:0000259" key="1">
    <source>
        <dbReference type="Pfam" id="PF10069"/>
    </source>
</evidence>
<dbReference type="OrthoDB" id="198447at2157"/>
<dbReference type="RefSeq" id="WP_142444563.1">
    <property type="nucleotide sequence ID" value="NZ_SESI01000004.1"/>
</dbReference>
<sequence length="253" mass="28476">MSLRGLIADIEARTMTLTAVNTPESVVDDLRDQYEDRHLTVETRSLPEEPEQFAILSREDAFVTAVSLDDIYQPPDAEPATETGVERSPVLDHLDETLFTSYSIEDMFMASREIEDRAWRIGSGELHAGFQTLSVLEGQTDAYNQLGEHTSLSVHTYAAPVSETPIIPDHDNFTLHIEHDEEIQKTWFVAYDGDGVDENMCALLAEERGDRDFYGFWTYDAKTVEYLIGYLKSNYGDVEPSPDIDADGDSHTV</sequence>